<sequence>MTASLLTFIQVALHITISTWQLLNLKKMSSEDGGKILTLVQNRIERCLRLYMNQKEVVNTLYIQDNIQPHVTELVWQKLEEENQQFFKAYYLRLMVKEQIMEFNKLLSEQVELMRRLGPAGIAPISMSNGSHIPPMHQNLAACRAAENAGPSLKAENMHHTISANLQNVFSNCESSMQSCVQAAANMPSHTRNVDVCTNMLVTPSSNRGMAHLMDRGMIKSEPGYAGSSSFEFGAHNNLVESCSALGDASVSSFSSVESNSQPLNGTLLDADTSSFGFFGQISQHFDLSDLDADFANGSDLYSSPPFVTTESNFLDHHGDIERLNTVPENLRFQDLGGD</sequence>
<feature type="signal peptide" evidence="1">
    <location>
        <begin position="1"/>
        <end position="21"/>
    </location>
</feature>
<gene>
    <name evidence="2" type="ORF">ACH5RR_009104</name>
</gene>
<proteinExistence type="predicted"/>
<name>A0ABD3ADH9_9GENT</name>
<evidence type="ECO:0000313" key="2">
    <source>
        <dbReference type="EMBL" id="KAL3529782.1"/>
    </source>
</evidence>
<comment type="caution">
    <text evidence="2">The sequence shown here is derived from an EMBL/GenBank/DDBJ whole genome shotgun (WGS) entry which is preliminary data.</text>
</comment>
<dbReference type="EMBL" id="JBJUIK010000004">
    <property type="protein sequence ID" value="KAL3529782.1"/>
    <property type="molecule type" value="Genomic_DNA"/>
</dbReference>
<dbReference type="InterPro" id="IPR006476">
    <property type="entry name" value="CHP01589_pln"/>
</dbReference>
<organism evidence="2 3">
    <name type="scientific">Cinchona calisaya</name>
    <dbReference type="NCBI Taxonomy" id="153742"/>
    <lineage>
        <taxon>Eukaryota</taxon>
        <taxon>Viridiplantae</taxon>
        <taxon>Streptophyta</taxon>
        <taxon>Embryophyta</taxon>
        <taxon>Tracheophyta</taxon>
        <taxon>Spermatophyta</taxon>
        <taxon>Magnoliopsida</taxon>
        <taxon>eudicotyledons</taxon>
        <taxon>Gunneridae</taxon>
        <taxon>Pentapetalae</taxon>
        <taxon>asterids</taxon>
        <taxon>lamiids</taxon>
        <taxon>Gentianales</taxon>
        <taxon>Rubiaceae</taxon>
        <taxon>Cinchonoideae</taxon>
        <taxon>Cinchoneae</taxon>
        <taxon>Cinchona</taxon>
    </lineage>
</organism>
<dbReference type="Proteomes" id="UP001630127">
    <property type="component" value="Unassembled WGS sequence"/>
</dbReference>
<evidence type="ECO:0000313" key="3">
    <source>
        <dbReference type="Proteomes" id="UP001630127"/>
    </source>
</evidence>
<keyword evidence="1" id="KW-0732">Signal</keyword>
<dbReference type="PANTHER" id="PTHR31871">
    <property type="entry name" value="OS02G0137100 PROTEIN"/>
    <property type="match status" value="1"/>
</dbReference>
<keyword evidence="3" id="KW-1185">Reference proteome</keyword>
<dbReference type="AlphaFoldDB" id="A0ABD3ADH9"/>
<feature type="chain" id="PRO_5044876561" evidence="1">
    <location>
        <begin position="22"/>
        <end position="339"/>
    </location>
</feature>
<evidence type="ECO:0000256" key="1">
    <source>
        <dbReference type="SAM" id="SignalP"/>
    </source>
</evidence>
<dbReference type="NCBIfam" id="TIGR01589">
    <property type="entry name" value="A_thal_3526"/>
    <property type="match status" value="1"/>
</dbReference>
<reference evidence="2 3" key="1">
    <citation type="submission" date="2024-11" db="EMBL/GenBank/DDBJ databases">
        <title>A near-complete genome assembly of Cinchona calisaya.</title>
        <authorList>
            <person name="Lian D.C."/>
            <person name="Zhao X.W."/>
            <person name="Wei L."/>
        </authorList>
    </citation>
    <scope>NUCLEOTIDE SEQUENCE [LARGE SCALE GENOMIC DNA]</scope>
    <source>
        <tissue evidence="2">Nenye</tissue>
    </source>
</reference>
<dbReference type="Pfam" id="PF09713">
    <property type="entry name" value="A_thal_3526"/>
    <property type="match status" value="1"/>
</dbReference>
<protein>
    <submittedName>
        <fullName evidence="2">Uncharacterized protein</fullName>
    </submittedName>
</protein>
<accession>A0ABD3ADH9</accession>
<dbReference type="PANTHER" id="PTHR31871:SF22">
    <property type="entry name" value="LOB DOMAIN-CONTAINING PROTEIN"/>
    <property type="match status" value="1"/>
</dbReference>